<dbReference type="PANTHER" id="PTHR31573">
    <property type="entry name" value="ALPHA-KETOGLUTARATE-DEPENDENT DIOXYGENASE ALKB HOMOLOG 2"/>
    <property type="match status" value="1"/>
</dbReference>
<feature type="binding site" evidence="1">
    <location>
        <position position="188"/>
    </location>
    <ligand>
        <name>2-oxoglutarate</name>
        <dbReference type="ChEBI" id="CHEBI:16810"/>
    </ligand>
</feature>
<dbReference type="InterPro" id="IPR027450">
    <property type="entry name" value="AlkB-like"/>
</dbReference>
<dbReference type="GO" id="GO:0035516">
    <property type="term" value="F:broad specificity oxidative DNA demethylase activity"/>
    <property type="evidence" value="ECO:0007669"/>
    <property type="project" value="TreeGrafter"/>
</dbReference>
<organism evidence="3 4">
    <name type="scientific">Shewanella cyperi</name>
    <dbReference type="NCBI Taxonomy" id="2814292"/>
    <lineage>
        <taxon>Bacteria</taxon>
        <taxon>Pseudomonadati</taxon>
        <taxon>Pseudomonadota</taxon>
        <taxon>Gammaproteobacteria</taxon>
        <taxon>Alteromonadales</taxon>
        <taxon>Shewanellaceae</taxon>
        <taxon>Shewanella</taxon>
    </lineage>
</organism>
<dbReference type="PROSITE" id="PS51471">
    <property type="entry name" value="FE2OG_OXY"/>
    <property type="match status" value="1"/>
</dbReference>
<evidence type="ECO:0000313" key="3">
    <source>
        <dbReference type="EMBL" id="QSX29149.1"/>
    </source>
</evidence>
<feature type="binding site" evidence="1">
    <location>
        <position position="177"/>
    </location>
    <ligand>
        <name>2-oxoglutarate</name>
        <dbReference type="ChEBI" id="CHEBI:16810"/>
    </ligand>
</feature>
<feature type="domain" description="Fe2OG dioxygenase" evidence="2">
    <location>
        <begin position="101"/>
        <end position="197"/>
    </location>
</feature>
<dbReference type="InterPro" id="IPR005123">
    <property type="entry name" value="Oxoglu/Fe-dep_dioxygenase_dom"/>
</dbReference>
<protein>
    <submittedName>
        <fullName evidence="3">Alpha-ketoglutarate-dependent dioxygenase AlkB</fullName>
    </submittedName>
</protein>
<evidence type="ECO:0000259" key="2">
    <source>
        <dbReference type="PROSITE" id="PS51471"/>
    </source>
</evidence>
<dbReference type="InterPro" id="IPR032852">
    <property type="entry name" value="ALKBH2"/>
</dbReference>
<feature type="binding site" evidence="1">
    <location>
        <position position="120"/>
    </location>
    <ligand>
        <name>2-oxoglutarate</name>
        <dbReference type="ChEBI" id="CHEBI:16810"/>
    </ligand>
</feature>
<keyword evidence="4" id="KW-1185">Reference proteome</keyword>
<keyword evidence="3" id="KW-0560">Oxidoreductase</keyword>
<evidence type="ECO:0000256" key="1">
    <source>
        <dbReference type="PIRSR" id="PIRSR632852-1"/>
    </source>
</evidence>
<dbReference type="SUPFAM" id="SSF51197">
    <property type="entry name" value="Clavaminate synthase-like"/>
    <property type="match status" value="1"/>
</dbReference>
<accession>A0A974XIU0</accession>
<dbReference type="EMBL" id="CP071504">
    <property type="protein sequence ID" value="QSX29149.1"/>
    <property type="molecule type" value="Genomic_DNA"/>
</dbReference>
<dbReference type="GO" id="GO:0006307">
    <property type="term" value="P:DNA alkylation repair"/>
    <property type="evidence" value="ECO:0007669"/>
    <property type="project" value="TreeGrafter"/>
</dbReference>
<reference evidence="3 4" key="1">
    <citation type="submission" date="2021-03" db="EMBL/GenBank/DDBJ databases">
        <title>Novel species identification of genus Shewanella.</title>
        <authorList>
            <person name="Liu G."/>
            <person name="Zhang Q."/>
        </authorList>
    </citation>
    <scope>NUCLEOTIDE SEQUENCE [LARGE SCALE GENOMIC DNA]</scope>
    <source>
        <strain evidence="3 4">FJAT-53726</strain>
    </source>
</reference>
<sequence length="225" mass="25003">MSKGVQLDFGLGDAELPPMTYIPGFLDQARQDALWAEAGRYPFESPSIRVYGKWHPIPRQQVWFADPGCDYVYSSLLVKALPWPPLAARLRAKLERELGFVSNGVLVNRYRSGEDAMGFHSDDEPELVPGSDIASITLGASREFVLKDKLTGRRLSLVLNSGDLLLMHHPMQQHWQHGLPRCKGVGERLNFTFRLLTPGFHGTAIHGTASGSAERPAKLTGKIDR</sequence>
<feature type="binding site" evidence="1">
    <location>
        <position position="110"/>
    </location>
    <ligand>
        <name>2-oxoglutarate</name>
        <dbReference type="ChEBI" id="CHEBI:16810"/>
    </ligand>
</feature>
<dbReference type="KEGG" id="scyp:JYB88_12985"/>
<dbReference type="PANTHER" id="PTHR31573:SF1">
    <property type="entry name" value="DNA OXIDATIVE DEMETHYLASE ALKBH2"/>
    <property type="match status" value="1"/>
</dbReference>
<keyword evidence="3" id="KW-0223">Dioxygenase</keyword>
<feature type="binding site" evidence="1">
    <location>
        <position position="108"/>
    </location>
    <ligand>
        <name>2-oxoglutarate</name>
        <dbReference type="ChEBI" id="CHEBI:16810"/>
    </ligand>
</feature>
<dbReference type="Gene3D" id="2.60.120.590">
    <property type="entry name" value="Alpha-ketoglutarate-dependent dioxygenase AlkB-like"/>
    <property type="match status" value="1"/>
</dbReference>
<feature type="binding site" evidence="1">
    <location>
        <begin position="71"/>
        <end position="73"/>
    </location>
    <ligand>
        <name>substrate</name>
    </ligand>
</feature>
<evidence type="ECO:0000313" key="4">
    <source>
        <dbReference type="Proteomes" id="UP000663281"/>
    </source>
</evidence>
<dbReference type="AlphaFoldDB" id="A0A974XIU0"/>
<feature type="binding site" evidence="1">
    <location>
        <position position="194"/>
    </location>
    <ligand>
        <name>2-oxoglutarate</name>
        <dbReference type="ChEBI" id="CHEBI:16810"/>
    </ligand>
</feature>
<dbReference type="Pfam" id="PF13532">
    <property type="entry name" value="2OG-FeII_Oxy_2"/>
    <property type="match status" value="1"/>
</dbReference>
<dbReference type="GO" id="GO:0008198">
    <property type="term" value="F:ferrous iron binding"/>
    <property type="evidence" value="ECO:0007669"/>
    <property type="project" value="TreeGrafter"/>
</dbReference>
<dbReference type="InterPro" id="IPR037151">
    <property type="entry name" value="AlkB-like_sf"/>
</dbReference>
<dbReference type="GO" id="GO:0051747">
    <property type="term" value="F:cytosine C-5 DNA demethylase activity"/>
    <property type="evidence" value="ECO:0007669"/>
    <property type="project" value="TreeGrafter"/>
</dbReference>
<dbReference type="Proteomes" id="UP000663281">
    <property type="component" value="Chromosome"/>
</dbReference>
<name>A0A974XIU0_9GAMM</name>
<gene>
    <name evidence="3" type="ORF">JYB88_12985</name>
</gene>
<dbReference type="RefSeq" id="WP_207324387.1">
    <property type="nucleotide sequence ID" value="NZ_CP071504.1"/>
</dbReference>
<feature type="binding site" evidence="1">
    <location>
        <position position="123"/>
    </location>
    <ligand>
        <name>substrate</name>
    </ligand>
</feature>
<proteinExistence type="predicted"/>
<feature type="binding site" evidence="1">
    <location>
        <position position="192"/>
    </location>
    <ligand>
        <name>2-oxoglutarate</name>
        <dbReference type="ChEBI" id="CHEBI:16810"/>
    </ligand>
</feature>